<evidence type="ECO:0000313" key="10">
    <source>
        <dbReference type="Proteomes" id="UP000663828"/>
    </source>
</evidence>
<evidence type="ECO:0000256" key="3">
    <source>
        <dbReference type="ARBA" id="ARBA00022786"/>
    </source>
</evidence>
<protein>
    <recommendedName>
        <fullName evidence="5">Arginyl-tRNA--protein transferase 1</fullName>
        <shortName evidence="5">Arginyltransferase 1</shortName>
        <shortName evidence="5">R-transferase 1</shortName>
        <ecNumber evidence="5">2.3.2.8</ecNumber>
    </recommendedName>
    <alternativeName>
        <fullName evidence="5">Arginine-tRNA--protein transferase 1</fullName>
    </alternativeName>
</protein>
<keyword evidence="2 5" id="KW-0808">Transferase</keyword>
<keyword evidence="10" id="KW-1185">Reference proteome</keyword>
<comment type="function">
    <text evidence="5">Involved in the post-translational conjugation of arginine to the N-terminal aspartate or glutamate of a protein. This arginylation is required for degradation of the protein via the ubiquitin pathway.</text>
</comment>
<dbReference type="Pfam" id="PF04377">
    <property type="entry name" value="ATE_C"/>
    <property type="match status" value="1"/>
</dbReference>
<feature type="domain" description="N-end aminoacyl transferase N-terminal" evidence="7">
    <location>
        <begin position="52"/>
        <end position="123"/>
    </location>
</feature>
<evidence type="ECO:0000256" key="4">
    <source>
        <dbReference type="ARBA" id="ARBA00023315"/>
    </source>
</evidence>
<dbReference type="EMBL" id="CAJNOR010001969">
    <property type="protein sequence ID" value="CAF1228108.1"/>
    <property type="molecule type" value="Genomic_DNA"/>
</dbReference>
<keyword evidence="4 5" id="KW-0012">Acyltransferase</keyword>
<dbReference type="PANTHER" id="PTHR21367">
    <property type="entry name" value="ARGININE-TRNA-PROTEIN TRANSFERASE 1"/>
    <property type="match status" value="1"/>
</dbReference>
<evidence type="ECO:0000259" key="7">
    <source>
        <dbReference type="Pfam" id="PF04376"/>
    </source>
</evidence>
<feature type="domain" description="N-end rule aminoacyl transferase C-terminal" evidence="8">
    <location>
        <begin position="281"/>
        <end position="424"/>
    </location>
</feature>
<keyword evidence="3 5" id="KW-0833">Ubl conjugation pathway</keyword>
<evidence type="ECO:0000256" key="6">
    <source>
        <dbReference type="SAM" id="MobiDB-lite"/>
    </source>
</evidence>
<dbReference type="PIRSF" id="PIRSF037207">
    <property type="entry name" value="ATE1_euk"/>
    <property type="match status" value="1"/>
</dbReference>
<evidence type="ECO:0000256" key="1">
    <source>
        <dbReference type="ARBA" id="ARBA00009991"/>
    </source>
</evidence>
<dbReference type="Proteomes" id="UP000663828">
    <property type="component" value="Unassembled WGS sequence"/>
</dbReference>
<feature type="compositionally biased region" description="Polar residues" evidence="6">
    <location>
        <begin position="144"/>
        <end position="163"/>
    </location>
</feature>
<dbReference type="GO" id="GO:0004057">
    <property type="term" value="F:arginyl-tRNA--protein transferase activity"/>
    <property type="evidence" value="ECO:0007669"/>
    <property type="project" value="UniProtKB-EC"/>
</dbReference>
<accession>A0A814YEF6</accession>
<comment type="similarity">
    <text evidence="1 5">Belongs to the R-transferase family.</text>
</comment>
<comment type="catalytic activity">
    <reaction evidence="5">
        <text>an N-terminal L-alpha-aminoacyl-[protein] + L-arginyl-tRNA(Arg) = an N-terminal L-arginyl-L-aminoacyl-[protein] + tRNA(Arg) + H(+)</text>
        <dbReference type="Rhea" id="RHEA:10208"/>
        <dbReference type="Rhea" id="RHEA-COMP:9658"/>
        <dbReference type="Rhea" id="RHEA-COMP:9673"/>
        <dbReference type="Rhea" id="RHEA-COMP:10636"/>
        <dbReference type="Rhea" id="RHEA-COMP:10638"/>
        <dbReference type="ChEBI" id="CHEBI:15378"/>
        <dbReference type="ChEBI" id="CHEBI:78442"/>
        <dbReference type="ChEBI" id="CHEBI:78513"/>
        <dbReference type="ChEBI" id="CHEBI:78597"/>
        <dbReference type="ChEBI" id="CHEBI:83562"/>
        <dbReference type="EC" id="2.3.2.8"/>
    </reaction>
</comment>
<evidence type="ECO:0000259" key="8">
    <source>
        <dbReference type="Pfam" id="PF04377"/>
    </source>
</evidence>
<dbReference type="GO" id="GO:0005737">
    <property type="term" value="C:cytoplasm"/>
    <property type="evidence" value="ECO:0007669"/>
    <property type="project" value="TreeGrafter"/>
</dbReference>
<dbReference type="PANTHER" id="PTHR21367:SF1">
    <property type="entry name" value="ARGINYL-TRNA--PROTEIN TRANSFERASE 1"/>
    <property type="match status" value="1"/>
</dbReference>
<sequence>MASNRQSTATTVQIAFDSDPEPHHCGYCNTDGSCTAGLYNLSTITLRKVRASNCGYCQKEGGKFSFGIVASTMLVDDYQILMDRGWRKCGTYYYKALMKTTCCPLYTIRCDANNFQISRSQRRVVQTMNRFINENIKPSDETRTTTITDSSLRQSAPKKQNDVQSKLSLNDWINKQSSTNAVQLIRHVLANDTPPSDEFLKRLRSRQKRWYKKLLKLKSQNKLSSETDIRVLVKRFDRMDNHSHQTLEEMLQFNEKPVNKLEVRLVRSYPPSEEFTRTLTESHSVYQRYQMAIHGDASSECSFSQFKRFLCESSLKKDCPRIPSSKVPSCGYGSFHMLYYLNGKIIACNVLDILPGGVSSVYFYYDPDLGFLKLGVYSALKEIELTRRLAREIPEIKDYYLGYYVHTCVKMRYKGQYKPSYLLCPETYTWHRIEKCVPLLNANKYARFESDTAKVDEDEENNIEHLKLRVDGHIITPLGLQQWNEEYFFYILDRFTKLAKFVGKTCANRLVIDLN</sequence>
<evidence type="ECO:0000256" key="2">
    <source>
        <dbReference type="ARBA" id="ARBA00022679"/>
    </source>
</evidence>
<dbReference type="EC" id="2.3.2.8" evidence="5"/>
<dbReference type="Pfam" id="PF04376">
    <property type="entry name" value="ATE_N"/>
    <property type="match status" value="1"/>
</dbReference>
<reference evidence="9" key="1">
    <citation type="submission" date="2021-02" db="EMBL/GenBank/DDBJ databases">
        <authorList>
            <person name="Nowell W R."/>
        </authorList>
    </citation>
    <scope>NUCLEOTIDE SEQUENCE</scope>
</reference>
<evidence type="ECO:0000313" key="9">
    <source>
        <dbReference type="EMBL" id="CAF1228108.1"/>
    </source>
</evidence>
<dbReference type="InterPro" id="IPR017137">
    <property type="entry name" value="Arg-tRNA-P_Trfase_1_euk"/>
</dbReference>
<dbReference type="InterPro" id="IPR007471">
    <property type="entry name" value="N-end_Aminoacyl_Trfase_N"/>
</dbReference>
<feature type="region of interest" description="Disordered" evidence="6">
    <location>
        <begin position="138"/>
        <end position="163"/>
    </location>
</feature>
<comment type="caution">
    <text evidence="9">The sequence shown here is derived from an EMBL/GenBank/DDBJ whole genome shotgun (WGS) entry which is preliminary data.</text>
</comment>
<organism evidence="9 10">
    <name type="scientific">Adineta ricciae</name>
    <name type="common">Rotifer</name>
    <dbReference type="NCBI Taxonomy" id="249248"/>
    <lineage>
        <taxon>Eukaryota</taxon>
        <taxon>Metazoa</taxon>
        <taxon>Spiralia</taxon>
        <taxon>Gnathifera</taxon>
        <taxon>Rotifera</taxon>
        <taxon>Eurotatoria</taxon>
        <taxon>Bdelloidea</taxon>
        <taxon>Adinetida</taxon>
        <taxon>Adinetidae</taxon>
        <taxon>Adineta</taxon>
    </lineage>
</organism>
<gene>
    <name evidence="9" type="ORF">XAT740_LOCUS25074</name>
</gene>
<dbReference type="AlphaFoldDB" id="A0A814YEF6"/>
<dbReference type="InterPro" id="IPR030700">
    <property type="entry name" value="N-end_Aminoacyl_Trfase"/>
</dbReference>
<evidence type="ECO:0000256" key="5">
    <source>
        <dbReference type="PIRNR" id="PIRNR037207"/>
    </source>
</evidence>
<proteinExistence type="inferred from homology"/>
<name>A0A814YEF6_ADIRI</name>
<dbReference type="InterPro" id="IPR007472">
    <property type="entry name" value="N-end_Aminoacyl_Trfase_C"/>
</dbReference>